<keyword evidence="2" id="KW-1185">Reference proteome</keyword>
<evidence type="ECO:0000313" key="1">
    <source>
        <dbReference type="EMBL" id="EHH12538.1"/>
    </source>
</evidence>
<dbReference type="EMBL" id="AGSN01000078">
    <property type="protein sequence ID" value="EHH12538.1"/>
    <property type="molecule type" value="Genomic_DNA"/>
</dbReference>
<accession>G6Y6X8</accession>
<dbReference type="Proteomes" id="UP000002949">
    <property type="component" value="Unassembled WGS sequence"/>
</dbReference>
<organism evidence="1 2">
    <name type="scientific">Mesorhizobium amorphae CCNWGS0123</name>
    <dbReference type="NCBI Taxonomy" id="1082933"/>
    <lineage>
        <taxon>Bacteria</taxon>
        <taxon>Pseudomonadati</taxon>
        <taxon>Pseudomonadota</taxon>
        <taxon>Alphaproteobacteria</taxon>
        <taxon>Hyphomicrobiales</taxon>
        <taxon>Phyllobacteriaceae</taxon>
        <taxon>Mesorhizobium</taxon>
    </lineage>
</organism>
<reference evidence="1 2" key="1">
    <citation type="journal article" date="2012" name="J. Bacteriol.">
        <title>Draft Genome Sequence of Plant Growth-Promoting Rhizobium Mesorhizobium amorphae, Isolated from Zinc-Lead Mine Tailings.</title>
        <authorList>
            <person name="Hao X."/>
            <person name="Lin Y."/>
            <person name="Johnstone L."/>
            <person name="Baltrus D.A."/>
            <person name="Miller S.J."/>
            <person name="Wei G."/>
            <person name="Rensing C."/>
        </authorList>
    </citation>
    <scope>NUCLEOTIDE SEQUENCE [LARGE SCALE GENOMIC DNA]</scope>
    <source>
        <strain evidence="1 2">CCNWGS0123</strain>
    </source>
</reference>
<dbReference type="AlphaFoldDB" id="G6Y6X8"/>
<evidence type="ECO:0000313" key="2">
    <source>
        <dbReference type="Proteomes" id="UP000002949"/>
    </source>
</evidence>
<dbReference type="PATRIC" id="fig|1082933.3.peg.1615"/>
<name>G6Y6X8_9HYPH</name>
<gene>
    <name evidence="1" type="ORF">MEA186_08468</name>
</gene>
<protein>
    <submittedName>
        <fullName evidence="1">Uncharacterized protein</fullName>
    </submittedName>
</protein>
<sequence length="41" mass="4664">MSTLWPIKPDYAALSEAEPIFPSIGENRSNNRKKIALDKVY</sequence>
<dbReference type="RefSeq" id="WP_006201171.1">
    <property type="nucleotide sequence ID" value="NZ_AGSN01000078.1"/>
</dbReference>
<proteinExistence type="predicted"/>